<proteinExistence type="predicted"/>
<sequence>MDLPTLRLSILRFYELYSSSLGGAPNANGDSMTTRVAVDHHMHQDFQPTSKSSDMSFSHIIALDVKEHPVVIYMKGYPDAPRCGFIALGVKVVHQYGNLSISAAYFKCKLRWYRLQAHLFKQQLPMFKRYRSLTHKLLWFVKKKNNSTSCCYHTTLIC</sequence>
<evidence type="ECO:0000256" key="1">
    <source>
        <dbReference type="ARBA" id="ARBA00023284"/>
    </source>
</evidence>
<organism evidence="2 3">
    <name type="scientific">Zea mays</name>
    <name type="common">Maize</name>
    <dbReference type="NCBI Taxonomy" id="4577"/>
    <lineage>
        <taxon>Eukaryota</taxon>
        <taxon>Viridiplantae</taxon>
        <taxon>Streptophyta</taxon>
        <taxon>Embryophyta</taxon>
        <taxon>Tracheophyta</taxon>
        <taxon>Spermatophyta</taxon>
        <taxon>Magnoliopsida</taxon>
        <taxon>Liliopsida</taxon>
        <taxon>Poales</taxon>
        <taxon>Poaceae</taxon>
        <taxon>PACMAD clade</taxon>
        <taxon>Panicoideae</taxon>
        <taxon>Andropogonodae</taxon>
        <taxon>Andropogoneae</taxon>
        <taxon>Tripsacinae</taxon>
        <taxon>Zea</taxon>
    </lineage>
</organism>
<reference evidence="2 3" key="1">
    <citation type="journal article" date="2018" name="Nat. Genet.">
        <title>Extensive intraspecific gene order and gene structural variations between Mo17 and other maize genomes.</title>
        <authorList>
            <person name="Sun S."/>
            <person name="Zhou Y."/>
            <person name="Chen J."/>
            <person name="Shi J."/>
            <person name="Zhao H."/>
            <person name="Zhao H."/>
            <person name="Song W."/>
            <person name="Zhang M."/>
            <person name="Cui Y."/>
            <person name="Dong X."/>
            <person name="Liu H."/>
            <person name="Ma X."/>
            <person name="Jiao Y."/>
            <person name="Wang B."/>
            <person name="Wei X."/>
            <person name="Stein J.C."/>
            <person name="Glaubitz J.C."/>
            <person name="Lu F."/>
            <person name="Yu G."/>
            <person name="Liang C."/>
            <person name="Fengler K."/>
            <person name="Li B."/>
            <person name="Rafalski A."/>
            <person name="Schnable P.S."/>
            <person name="Ware D.H."/>
            <person name="Buckler E.S."/>
            <person name="Lai J."/>
        </authorList>
    </citation>
    <scope>NUCLEOTIDE SEQUENCE [LARGE SCALE GENOMIC DNA]</scope>
    <source>
        <strain evidence="3">cv. Missouri 17</strain>
        <tissue evidence="2">Seedling</tissue>
    </source>
</reference>
<accession>A0A3L6GAZ6</accession>
<dbReference type="AlphaFoldDB" id="A0A3L6GAZ6"/>
<dbReference type="PANTHER" id="PTHR10293">
    <property type="entry name" value="GLUTAREDOXIN FAMILY MEMBER"/>
    <property type="match status" value="1"/>
</dbReference>
<dbReference type="Proteomes" id="UP000251960">
    <property type="component" value="Chromosome 10"/>
</dbReference>
<evidence type="ECO:0000313" key="2">
    <source>
        <dbReference type="EMBL" id="PWZ45733.1"/>
    </source>
</evidence>
<protein>
    <submittedName>
        <fullName evidence="2">Monothiol glutaredoxin-S4, mitochondrial</fullName>
    </submittedName>
</protein>
<evidence type="ECO:0000313" key="3">
    <source>
        <dbReference type="Proteomes" id="UP000251960"/>
    </source>
</evidence>
<gene>
    <name evidence="2" type="primary">GRXS4_2</name>
    <name evidence="2" type="ORF">Zm00014a_041039</name>
</gene>
<name>A0A3L6GAZ6_MAIZE</name>
<dbReference type="EMBL" id="NCVQ01000002">
    <property type="protein sequence ID" value="PWZ45733.1"/>
    <property type="molecule type" value="Genomic_DNA"/>
</dbReference>
<keyword evidence="1" id="KW-0676">Redox-active center</keyword>
<dbReference type="Gene3D" id="3.40.30.10">
    <property type="entry name" value="Glutaredoxin"/>
    <property type="match status" value="1"/>
</dbReference>
<dbReference type="PANTHER" id="PTHR10293:SF16">
    <property type="entry name" value="GLUTAREDOXIN-RELATED PROTEIN 5, MITOCHONDRIAL"/>
    <property type="match status" value="1"/>
</dbReference>
<dbReference type="InterPro" id="IPR004480">
    <property type="entry name" value="Monothiol_GRX-rel"/>
</dbReference>
<comment type="caution">
    <text evidence="2">The sequence shown here is derived from an EMBL/GenBank/DDBJ whole genome shotgun (WGS) entry which is preliminary data.</text>
</comment>